<proteinExistence type="predicted"/>
<accession>A0A1G1VFL4</accession>
<dbReference type="AlphaFoldDB" id="A0A1G1VFL4"/>
<name>A0A1G1VFL4_9BACT</name>
<comment type="caution">
    <text evidence="1">The sequence shown here is derived from an EMBL/GenBank/DDBJ whole genome shotgun (WGS) entry which is preliminary data.</text>
</comment>
<organism evidence="1 2">
    <name type="scientific">Candidatus Blackburnbacteria bacterium RIFCSPLOWO2_01_FULL_40_20</name>
    <dbReference type="NCBI Taxonomy" id="1797519"/>
    <lineage>
        <taxon>Bacteria</taxon>
        <taxon>Candidatus Blackburniibacteriota</taxon>
    </lineage>
</organism>
<sequence>MLYSGLGLGIFNKPNISREEEKVSPTAVLEKAREKVAVTKPRGGIRWQDQVLHAVAAPPEPAAPVAPAVSDKTREAIEVIQSHLDREARNRCIATVRPVDLCPLQKVEMAHDLADVLK</sequence>
<evidence type="ECO:0000313" key="2">
    <source>
        <dbReference type="Proteomes" id="UP000178659"/>
    </source>
</evidence>
<evidence type="ECO:0000313" key="1">
    <source>
        <dbReference type="EMBL" id="OGY14243.1"/>
    </source>
</evidence>
<protein>
    <submittedName>
        <fullName evidence="1">Uncharacterized protein</fullName>
    </submittedName>
</protein>
<reference evidence="1 2" key="1">
    <citation type="journal article" date="2016" name="Nat. Commun.">
        <title>Thousands of microbial genomes shed light on interconnected biogeochemical processes in an aquifer system.</title>
        <authorList>
            <person name="Anantharaman K."/>
            <person name="Brown C.T."/>
            <person name="Hug L.A."/>
            <person name="Sharon I."/>
            <person name="Castelle C.J."/>
            <person name="Probst A.J."/>
            <person name="Thomas B.C."/>
            <person name="Singh A."/>
            <person name="Wilkins M.J."/>
            <person name="Karaoz U."/>
            <person name="Brodie E.L."/>
            <person name="Williams K.H."/>
            <person name="Hubbard S.S."/>
            <person name="Banfield J.F."/>
        </authorList>
    </citation>
    <scope>NUCLEOTIDE SEQUENCE [LARGE SCALE GENOMIC DNA]</scope>
</reference>
<dbReference type="Proteomes" id="UP000178659">
    <property type="component" value="Unassembled WGS sequence"/>
</dbReference>
<dbReference type="EMBL" id="MHCC01000001">
    <property type="protein sequence ID" value="OGY14243.1"/>
    <property type="molecule type" value="Genomic_DNA"/>
</dbReference>
<gene>
    <name evidence="1" type="ORF">A3A77_02085</name>
</gene>